<dbReference type="GO" id="GO:0005829">
    <property type="term" value="C:cytosol"/>
    <property type="evidence" value="ECO:0007669"/>
    <property type="project" value="TreeGrafter"/>
</dbReference>
<dbReference type="Pfam" id="PF01735">
    <property type="entry name" value="PLA2_B"/>
    <property type="match status" value="1"/>
</dbReference>
<keyword evidence="4 5" id="KW-0443">Lipid metabolism</keyword>
<dbReference type="SUPFAM" id="SSF52151">
    <property type="entry name" value="FabD/lysophospholipase-like"/>
    <property type="match status" value="1"/>
</dbReference>
<keyword evidence="3 5" id="KW-0442">Lipid degradation</keyword>
<feature type="compositionally biased region" description="Basic and acidic residues" evidence="7">
    <location>
        <begin position="684"/>
        <end position="703"/>
    </location>
</feature>
<reference evidence="9 10" key="1">
    <citation type="journal article" date="2021" name="Nat. Commun.">
        <title>Genetic determinants of endophytism in the Arabidopsis root mycobiome.</title>
        <authorList>
            <person name="Mesny F."/>
            <person name="Miyauchi S."/>
            <person name="Thiergart T."/>
            <person name="Pickel B."/>
            <person name="Atanasova L."/>
            <person name="Karlsson M."/>
            <person name="Huettel B."/>
            <person name="Barry K.W."/>
            <person name="Haridas S."/>
            <person name="Chen C."/>
            <person name="Bauer D."/>
            <person name="Andreopoulos W."/>
            <person name="Pangilinan J."/>
            <person name="LaButti K."/>
            <person name="Riley R."/>
            <person name="Lipzen A."/>
            <person name="Clum A."/>
            <person name="Drula E."/>
            <person name="Henrissat B."/>
            <person name="Kohler A."/>
            <person name="Grigoriev I.V."/>
            <person name="Martin F.M."/>
            <person name="Hacquard S."/>
        </authorList>
    </citation>
    <scope>NUCLEOTIDE SEQUENCE [LARGE SCALE GENOMIC DNA]</scope>
    <source>
        <strain evidence="9 10">MPI-CAGE-CH-0241</strain>
    </source>
</reference>
<feature type="domain" description="PLA2c" evidence="8">
    <location>
        <begin position="135"/>
        <end position="899"/>
    </location>
</feature>
<dbReference type="EC" id="3.1.1.5" evidence="6"/>
<dbReference type="OrthoDB" id="6121437at2759"/>
<protein>
    <recommendedName>
        <fullName evidence="6">Lysophospholipase</fullName>
        <ecNumber evidence="6">3.1.1.5</ecNumber>
    </recommendedName>
</protein>
<evidence type="ECO:0000256" key="7">
    <source>
        <dbReference type="SAM" id="MobiDB-lite"/>
    </source>
</evidence>
<dbReference type="InterPro" id="IPR016035">
    <property type="entry name" value="Acyl_Trfase/lysoPLipase"/>
</dbReference>
<comment type="similarity">
    <text evidence="1 6">Belongs to the lysophospholipase family.</text>
</comment>
<comment type="catalytic activity">
    <reaction evidence="6">
        <text>a 1-acyl-sn-glycero-3-phosphocholine + H2O = sn-glycerol 3-phosphocholine + a fatty acid + H(+)</text>
        <dbReference type="Rhea" id="RHEA:15177"/>
        <dbReference type="ChEBI" id="CHEBI:15377"/>
        <dbReference type="ChEBI" id="CHEBI:15378"/>
        <dbReference type="ChEBI" id="CHEBI:16870"/>
        <dbReference type="ChEBI" id="CHEBI:28868"/>
        <dbReference type="ChEBI" id="CHEBI:58168"/>
        <dbReference type="EC" id="3.1.1.5"/>
    </reaction>
</comment>
<name>A0A9P9AND6_9HYPO</name>
<feature type="region of interest" description="Disordered" evidence="7">
    <location>
        <begin position="775"/>
        <end position="797"/>
    </location>
</feature>
<dbReference type="PANTHER" id="PTHR10728">
    <property type="entry name" value="CYTOSOLIC PHOSPHOLIPASE A2"/>
    <property type="match status" value="1"/>
</dbReference>
<dbReference type="PROSITE" id="PS51210">
    <property type="entry name" value="PLA2C"/>
    <property type="match status" value="1"/>
</dbReference>
<evidence type="ECO:0000313" key="10">
    <source>
        <dbReference type="Proteomes" id="UP000777438"/>
    </source>
</evidence>
<sequence>MVILRALRQSPAYLYVKAYCLCALVSLFKTTPISSAISQVKTQFHHNNFRRLRTLGGPRLGQLGRHQCSLRPPGSSPCLNSGSIVDFGLSSKQHNKSRPQSRTRKILRRWHKRAVDLSEIKKLLQRDDKDFKAYPELAWDAAVRSSPSLHPEEKRFIELRKQRISSQGANSLQKFLGLPPDEVIDPRDVPLVALGGSGGGYRAMYGFAAFISACKKSHFWDCITWTAAVSGSCWTLGAYYTIACQDVSKLTRHYLSVAKEMVHPISISALNIVIRSSRGVYFLIGPLVRKAQCSIIGLGIMDLYATLITTYQFLSRQPGARLSRATFQLSKVWTRSGLNVAAEPMPIFTAVRRAPKNAVGVKANRDSSISKGQPPMRSLTQHDSNYLKLGSIIDGSAPRTAESSQGKGLFQWFEMSPLEIGCAETQRYVPTWAWGRTFVSGKSVDRKPEQSLSLLLGQCTSAPAGPLTAYISALLASIPKGTIMSRVLFAANKFASMKRWEHLWANPIRAGHDPNPFYGMGTSFVAQAHQEKDVGWDLLNFGVSELDTSRLFNLASRSKDKWLENLAHRIFTPTEWDELNRLLTGMQDPTQRKETMTRYLSIVYAIKAAAYKALRRFHAVSWEHLVVSADVFSLKHQHDEDSQDHHVSFSSRFQDEHGTSDLPKLRLNLSWSGERVTARVTAEKRSFSTQVKREDTGQDKFAEQDPPNEPWEAQGRVRLMDSGMSNNLPNHILARPERCADVIVAFDASSDVQTDSAIRRIHNFAEDCHIDLEDTTNLFEPPPRVDPVSEGTKSDESGVQSQYIDRFASVFRGTRQNGHSIYIIYCPLLPSIANPSFHPSQASFSTSYNLVWTQDQVHELFQTVESNAFDYAMHILRQVLRKVYLDKKAKRTKQTDSSP</sequence>
<keyword evidence="2 5" id="KW-0378">Hydrolase</keyword>
<evidence type="ECO:0000256" key="4">
    <source>
        <dbReference type="ARBA" id="ARBA00023098"/>
    </source>
</evidence>
<comment type="caution">
    <text evidence="9">The sequence shown here is derived from an EMBL/GenBank/DDBJ whole genome shotgun (WGS) entry which is preliminary data.</text>
</comment>
<dbReference type="GO" id="GO:0046475">
    <property type="term" value="P:glycerophospholipid catabolic process"/>
    <property type="evidence" value="ECO:0007669"/>
    <property type="project" value="TreeGrafter"/>
</dbReference>
<dbReference type="Gene3D" id="3.40.1090.10">
    <property type="entry name" value="Cytosolic phospholipase A2 catalytic domain"/>
    <property type="match status" value="2"/>
</dbReference>
<evidence type="ECO:0000313" key="9">
    <source>
        <dbReference type="EMBL" id="KAH6880691.1"/>
    </source>
</evidence>
<dbReference type="EMBL" id="JAGPYM010000025">
    <property type="protein sequence ID" value="KAH6880691.1"/>
    <property type="molecule type" value="Genomic_DNA"/>
</dbReference>
<dbReference type="GO" id="GO:0004623">
    <property type="term" value="F:phospholipase A2 activity"/>
    <property type="evidence" value="ECO:0007669"/>
    <property type="project" value="TreeGrafter"/>
</dbReference>
<evidence type="ECO:0000256" key="6">
    <source>
        <dbReference type="RuleBase" id="RU362103"/>
    </source>
</evidence>
<keyword evidence="9" id="KW-0808">Transferase</keyword>
<dbReference type="PANTHER" id="PTHR10728:SF40">
    <property type="entry name" value="PATATIN FAMILY PROTEIN"/>
    <property type="match status" value="1"/>
</dbReference>
<dbReference type="GO" id="GO:0004622">
    <property type="term" value="F:phosphatidylcholine lysophospholipase activity"/>
    <property type="evidence" value="ECO:0007669"/>
    <property type="project" value="UniProtKB-EC"/>
</dbReference>
<dbReference type="Proteomes" id="UP000777438">
    <property type="component" value="Unassembled WGS sequence"/>
</dbReference>
<evidence type="ECO:0000256" key="1">
    <source>
        <dbReference type="ARBA" id="ARBA00008780"/>
    </source>
</evidence>
<accession>A0A9P9AND6</accession>
<feature type="region of interest" description="Disordered" evidence="7">
    <location>
        <begin position="684"/>
        <end position="711"/>
    </location>
</feature>
<evidence type="ECO:0000256" key="2">
    <source>
        <dbReference type="ARBA" id="ARBA00022801"/>
    </source>
</evidence>
<dbReference type="GO" id="GO:0016740">
    <property type="term" value="F:transferase activity"/>
    <property type="evidence" value="ECO:0007669"/>
    <property type="project" value="UniProtKB-KW"/>
</dbReference>
<evidence type="ECO:0000256" key="3">
    <source>
        <dbReference type="ARBA" id="ARBA00022963"/>
    </source>
</evidence>
<evidence type="ECO:0000259" key="8">
    <source>
        <dbReference type="PROSITE" id="PS51210"/>
    </source>
</evidence>
<dbReference type="AlphaFoldDB" id="A0A9P9AND6"/>
<keyword evidence="10" id="KW-1185">Reference proteome</keyword>
<proteinExistence type="inferred from homology"/>
<gene>
    <name evidence="9" type="ORF">B0T10DRAFT_609368</name>
</gene>
<organism evidence="9 10">
    <name type="scientific">Thelonectria olida</name>
    <dbReference type="NCBI Taxonomy" id="1576542"/>
    <lineage>
        <taxon>Eukaryota</taxon>
        <taxon>Fungi</taxon>
        <taxon>Dikarya</taxon>
        <taxon>Ascomycota</taxon>
        <taxon>Pezizomycotina</taxon>
        <taxon>Sordariomycetes</taxon>
        <taxon>Hypocreomycetidae</taxon>
        <taxon>Hypocreales</taxon>
        <taxon>Nectriaceae</taxon>
        <taxon>Thelonectria</taxon>
    </lineage>
</organism>
<evidence type="ECO:0000256" key="5">
    <source>
        <dbReference type="PROSITE-ProRule" id="PRU00555"/>
    </source>
</evidence>
<dbReference type="InterPro" id="IPR002642">
    <property type="entry name" value="LysoPLipase_cat_dom"/>
</dbReference>